<feature type="transmembrane region" description="Helical" evidence="1">
    <location>
        <begin position="93"/>
        <end position="116"/>
    </location>
</feature>
<keyword evidence="3" id="KW-1185">Reference proteome</keyword>
<gene>
    <name evidence="2" type="ORF">ABC977_17440</name>
</gene>
<dbReference type="RefSeq" id="WP_369668565.1">
    <property type="nucleotide sequence ID" value="NZ_JBDKXB010000047.1"/>
</dbReference>
<evidence type="ECO:0000256" key="1">
    <source>
        <dbReference type="SAM" id="Phobius"/>
    </source>
</evidence>
<feature type="transmembrane region" description="Helical" evidence="1">
    <location>
        <begin position="14"/>
        <end position="36"/>
    </location>
</feature>
<keyword evidence="1" id="KW-0472">Membrane</keyword>
<proteinExistence type="predicted"/>
<evidence type="ECO:0000313" key="3">
    <source>
        <dbReference type="Proteomes" id="UP001564408"/>
    </source>
</evidence>
<dbReference type="Proteomes" id="UP001564408">
    <property type="component" value="Unassembled WGS sequence"/>
</dbReference>
<dbReference type="EMBL" id="JBDKXB010000047">
    <property type="protein sequence ID" value="MEY6434184.1"/>
    <property type="molecule type" value="Genomic_DNA"/>
</dbReference>
<name>A0ABV4BK81_9GAMM</name>
<feature type="transmembrane region" description="Helical" evidence="1">
    <location>
        <begin position="56"/>
        <end position="73"/>
    </location>
</feature>
<evidence type="ECO:0000313" key="2">
    <source>
        <dbReference type="EMBL" id="MEY6434184.1"/>
    </source>
</evidence>
<comment type="caution">
    <text evidence="2">The sequence shown here is derived from an EMBL/GenBank/DDBJ whole genome shotgun (WGS) entry which is preliminary data.</text>
</comment>
<reference evidence="2 3" key="1">
    <citation type="submission" date="2024-05" db="EMBL/GenBank/DDBJ databases">
        <title>Genome Sequence and Characterization of the New Strain Purple Sulfur Bacterium of Genus Thioalkalicoccus.</title>
        <authorList>
            <person name="Bryantseva I.A."/>
            <person name="Kyndt J.A."/>
            <person name="Imhoff J.F."/>
        </authorList>
    </citation>
    <scope>NUCLEOTIDE SEQUENCE [LARGE SCALE GENOMIC DNA]</scope>
    <source>
        <strain evidence="2 3">Um2</strain>
    </source>
</reference>
<organism evidence="2 3">
    <name type="scientific">Thioalkalicoccus limnaeus</name>
    <dbReference type="NCBI Taxonomy" id="120681"/>
    <lineage>
        <taxon>Bacteria</taxon>
        <taxon>Pseudomonadati</taxon>
        <taxon>Pseudomonadota</taxon>
        <taxon>Gammaproteobacteria</taxon>
        <taxon>Chromatiales</taxon>
        <taxon>Chromatiaceae</taxon>
        <taxon>Thioalkalicoccus</taxon>
    </lineage>
</organism>
<evidence type="ECO:0008006" key="4">
    <source>
        <dbReference type="Google" id="ProtNLM"/>
    </source>
</evidence>
<accession>A0ABV4BK81</accession>
<feature type="transmembrane region" description="Helical" evidence="1">
    <location>
        <begin position="122"/>
        <end position="143"/>
    </location>
</feature>
<sequence length="164" mass="17918">MKRTSAAYHLFSRVIYALASIALTLISIAMIVVAGLDVWDSARAGEPLTHSMLDGIGLVVVSLAVLDVAKYLMEEEVLRDRELRSATEARKTLTKFLVIIIIALTLEALVFVFKAGSEDLTLLIYPAALLAMISLMVVALAFYMRISSKTEKQLGDDDVSLPES</sequence>
<keyword evidence="1" id="KW-0812">Transmembrane</keyword>
<keyword evidence="1" id="KW-1133">Transmembrane helix</keyword>
<protein>
    <recommendedName>
        <fullName evidence="4">GNAT family acetyltransferase</fullName>
    </recommendedName>
</protein>